<name>A0ABS1BGP3_9SPHI</name>
<evidence type="ECO:0000256" key="1">
    <source>
        <dbReference type="ARBA" id="ARBA00023015"/>
    </source>
</evidence>
<accession>A0ABS1BGP3</accession>
<dbReference type="Proteomes" id="UP000660024">
    <property type="component" value="Unassembled WGS sequence"/>
</dbReference>
<sequence>MYRKIKALTNQTTIGIIRNVRIKRAAQLLETKHYNVSEVAYMVGFTDLDYFRKCFKEKLKKNLKIIVRLAETINPLILNQKVNHKHTSFILAQAETPCFAMRHFNDRRNPMLLAIH</sequence>
<evidence type="ECO:0000259" key="4">
    <source>
        <dbReference type="PROSITE" id="PS01124"/>
    </source>
</evidence>
<dbReference type="EMBL" id="JAEHFY010000004">
    <property type="protein sequence ID" value="MBK0382023.1"/>
    <property type="molecule type" value="Genomic_DNA"/>
</dbReference>
<keyword evidence="1" id="KW-0805">Transcription regulation</keyword>
<comment type="caution">
    <text evidence="5">The sequence shown here is derived from an EMBL/GenBank/DDBJ whole genome shotgun (WGS) entry which is preliminary data.</text>
</comment>
<evidence type="ECO:0000313" key="6">
    <source>
        <dbReference type="Proteomes" id="UP000660024"/>
    </source>
</evidence>
<dbReference type="Gene3D" id="1.10.10.60">
    <property type="entry name" value="Homeodomain-like"/>
    <property type="match status" value="1"/>
</dbReference>
<reference evidence="5 6" key="1">
    <citation type="submission" date="2020-12" db="EMBL/GenBank/DDBJ databases">
        <title>Bacterial novel species Pedobacter sp. SD-b isolated from soil.</title>
        <authorList>
            <person name="Jung H.-Y."/>
        </authorList>
    </citation>
    <scope>NUCLEOTIDE SEQUENCE [LARGE SCALE GENOMIC DNA]</scope>
    <source>
        <strain evidence="5 6">SD-b</strain>
    </source>
</reference>
<keyword evidence="6" id="KW-1185">Reference proteome</keyword>
<dbReference type="InterPro" id="IPR018060">
    <property type="entry name" value="HTH_AraC"/>
</dbReference>
<dbReference type="PANTHER" id="PTHR43280">
    <property type="entry name" value="ARAC-FAMILY TRANSCRIPTIONAL REGULATOR"/>
    <property type="match status" value="1"/>
</dbReference>
<keyword evidence="3" id="KW-0804">Transcription</keyword>
<dbReference type="InterPro" id="IPR009057">
    <property type="entry name" value="Homeodomain-like_sf"/>
</dbReference>
<gene>
    <name evidence="5" type="ORF">I5M32_03545</name>
</gene>
<evidence type="ECO:0000313" key="5">
    <source>
        <dbReference type="EMBL" id="MBK0382023.1"/>
    </source>
</evidence>
<dbReference type="PANTHER" id="PTHR43280:SF2">
    <property type="entry name" value="HTH-TYPE TRANSCRIPTIONAL REGULATOR EXSA"/>
    <property type="match status" value="1"/>
</dbReference>
<evidence type="ECO:0000256" key="3">
    <source>
        <dbReference type="ARBA" id="ARBA00023163"/>
    </source>
</evidence>
<dbReference type="SMART" id="SM00342">
    <property type="entry name" value="HTH_ARAC"/>
    <property type="match status" value="1"/>
</dbReference>
<proteinExistence type="predicted"/>
<dbReference type="SUPFAM" id="SSF46689">
    <property type="entry name" value="Homeodomain-like"/>
    <property type="match status" value="1"/>
</dbReference>
<dbReference type="Pfam" id="PF12833">
    <property type="entry name" value="HTH_18"/>
    <property type="match status" value="1"/>
</dbReference>
<protein>
    <submittedName>
        <fullName evidence="5">Helix-turn-helix domain-containing protein</fullName>
    </submittedName>
</protein>
<evidence type="ECO:0000256" key="2">
    <source>
        <dbReference type="ARBA" id="ARBA00023125"/>
    </source>
</evidence>
<keyword evidence="2" id="KW-0238">DNA-binding</keyword>
<feature type="domain" description="HTH araC/xylS-type" evidence="4">
    <location>
        <begin position="1"/>
        <end position="59"/>
    </location>
</feature>
<dbReference type="PROSITE" id="PS01124">
    <property type="entry name" value="HTH_ARAC_FAMILY_2"/>
    <property type="match status" value="1"/>
</dbReference>
<organism evidence="5 6">
    <name type="scientific">Pedobacter segetis</name>
    <dbReference type="NCBI Taxonomy" id="2793069"/>
    <lineage>
        <taxon>Bacteria</taxon>
        <taxon>Pseudomonadati</taxon>
        <taxon>Bacteroidota</taxon>
        <taxon>Sphingobacteriia</taxon>
        <taxon>Sphingobacteriales</taxon>
        <taxon>Sphingobacteriaceae</taxon>
        <taxon>Pedobacter</taxon>
    </lineage>
</organism>